<organism evidence="1">
    <name type="scientific">Arion vulgaris</name>
    <dbReference type="NCBI Taxonomy" id="1028688"/>
    <lineage>
        <taxon>Eukaryota</taxon>
        <taxon>Metazoa</taxon>
        <taxon>Spiralia</taxon>
        <taxon>Lophotrochozoa</taxon>
        <taxon>Mollusca</taxon>
        <taxon>Gastropoda</taxon>
        <taxon>Heterobranchia</taxon>
        <taxon>Euthyneura</taxon>
        <taxon>Panpulmonata</taxon>
        <taxon>Eupulmonata</taxon>
        <taxon>Stylommatophora</taxon>
        <taxon>Helicina</taxon>
        <taxon>Arionoidea</taxon>
        <taxon>Arionidae</taxon>
        <taxon>Arion</taxon>
    </lineage>
</organism>
<name>A0A0B6XV12_9EUPU</name>
<evidence type="ECO:0000313" key="1">
    <source>
        <dbReference type="EMBL" id="CEK47135.1"/>
    </source>
</evidence>
<accession>A0A0B6XV12</accession>
<dbReference type="EMBL" id="HACG01000270">
    <property type="protein sequence ID" value="CEK47135.1"/>
    <property type="molecule type" value="Transcribed_RNA"/>
</dbReference>
<feature type="non-terminal residue" evidence="1">
    <location>
        <position position="127"/>
    </location>
</feature>
<dbReference type="AlphaFoldDB" id="A0A0B6XV12"/>
<reference evidence="1" key="1">
    <citation type="submission" date="2014-12" db="EMBL/GenBank/DDBJ databases">
        <title>Insight into the proteome of Arion vulgaris.</title>
        <authorList>
            <person name="Aradska J."/>
            <person name="Bulat T."/>
            <person name="Smidak R."/>
            <person name="Sarate P."/>
            <person name="Gangsoo J."/>
            <person name="Sialana F."/>
            <person name="Bilban M."/>
            <person name="Lubec G."/>
        </authorList>
    </citation>
    <scope>NUCLEOTIDE SEQUENCE</scope>
    <source>
        <tissue evidence="1">Skin</tissue>
    </source>
</reference>
<feature type="non-terminal residue" evidence="1">
    <location>
        <position position="1"/>
    </location>
</feature>
<protein>
    <submittedName>
        <fullName evidence="1">Uncharacterized protein</fullName>
    </submittedName>
</protein>
<gene>
    <name evidence="1" type="primary">ORF641</name>
</gene>
<proteinExistence type="predicted"/>
<sequence length="127" mass="13919">IGFELDELHQSQNIDKENITTNTTNNSMDDPDLIPSSTFSCNNTCLDVSFAESTAEDDAHLINTVVRTHQPPPTASDDYESMVPTFNGISGRVNQIYESLNPVSKRPSGITNELYAKAGRISRNSLA</sequence>